<dbReference type="PROSITE" id="PS51318">
    <property type="entry name" value="TAT"/>
    <property type="match status" value="1"/>
</dbReference>
<evidence type="ECO:0000313" key="1">
    <source>
        <dbReference type="EMBL" id="ATG55827.1"/>
    </source>
</evidence>
<evidence type="ECO:0008006" key="3">
    <source>
        <dbReference type="Google" id="ProtNLM"/>
    </source>
</evidence>
<dbReference type="SUPFAM" id="SSF53850">
    <property type="entry name" value="Periplasmic binding protein-like II"/>
    <property type="match status" value="1"/>
</dbReference>
<proteinExistence type="predicted"/>
<dbReference type="Pfam" id="PF01547">
    <property type="entry name" value="SBP_bac_1"/>
    <property type="match status" value="1"/>
</dbReference>
<name>A0A291H040_9MICO</name>
<dbReference type="AlphaFoldDB" id="A0A291H040"/>
<keyword evidence="2" id="KW-1185">Reference proteome</keyword>
<organism evidence="1 2">
    <name type="scientific">Brachybacterium ginsengisoli</name>
    <dbReference type="NCBI Taxonomy" id="1331682"/>
    <lineage>
        <taxon>Bacteria</taxon>
        <taxon>Bacillati</taxon>
        <taxon>Actinomycetota</taxon>
        <taxon>Actinomycetes</taxon>
        <taxon>Micrococcales</taxon>
        <taxon>Dermabacteraceae</taxon>
        <taxon>Brachybacterium</taxon>
    </lineage>
</organism>
<reference evidence="1 2" key="1">
    <citation type="journal article" date="2014" name="Int. J. Syst. Evol. Microbiol.">
        <title>Brachybacterium ginsengisoli sp. nov., isolated from soil of a ginseng field.</title>
        <authorList>
            <person name="Hoang V.A."/>
            <person name="Kim Y.J."/>
            <person name="Nguyen N.L."/>
            <person name="Yang D.C."/>
        </authorList>
    </citation>
    <scope>NUCLEOTIDE SEQUENCE [LARGE SCALE GENOMIC DNA]</scope>
    <source>
        <strain evidence="1 2">DCY80</strain>
    </source>
</reference>
<evidence type="ECO:0000313" key="2">
    <source>
        <dbReference type="Proteomes" id="UP000217889"/>
    </source>
</evidence>
<dbReference type="Gene3D" id="3.40.190.10">
    <property type="entry name" value="Periplasmic binding protein-like II"/>
    <property type="match status" value="2"/>
</dbReference>
<dbReference type="EMBL" id="CP023564">
    <property type="protein sequence ID" value="ATG55827.1"/>
    <property type="molecule type" value="Genomic_DNA"/>
</dbReference>
<protein>
    <recommendedName>
        <fullName evidence="3">Sugar ABC transporter substrate-binding protein</fullName>
    </recommendedName>
</protein>
<dbReference type="OrthoDB" id="2513152at2"/>
<dbReference type="KEGG" id="bgg:CFK41_14365"/>
<dbReference type="Proteomes" id="UP000217889">
    <property type="component" value="Chromosome"/>
</dbReference>
<dbReference type="RefSeq" id="WP_096800287.1">
    <property type="nucleotide sequence ID" value="NZ_CP023564.1"/>
</dbReference>
<gene>
    <name evidence="1" type="ORF">CFK41_14365</name>
</gene>
<accession>A0A291H040</accession>
<dbReference type="InterPro" id="IPR006311">
    <property type="entry name" value="TAT_signal"/>
</dbReference>
<sequence length="566" mass="59898">MSHLPTPRSARPAVPSAGSSAFSRRRLLSGAGVGLAGIAGASALAGCGGSAGGAGSPAQISTDLAELPTYTAITTGPTPDLPGTEIVQPAYFTAPQSADLWRSVEDAQLPESSDPVSAFIISYATPPPSDNPFLDQVNERLGTTLDMRITSSETFTQKFATVVAGGDMPDMVEFIAFDLPPNHPQLLDSQFADLTPFLSGDAISDYPNLANVPSISWENCRVNGKIYGTPVHRPAFGSILVSRPDLFEEILGEEPAPTSKDEFTAMLTEVTDPKAGRFAMTGQSAGSAVEWGWDFLGAMFGVPNGWGLEGGKLIHKFETEAWFETLEYIKELWDLGVYHPDTPSSSGSQAKAYLAAGTSLLHQDGISALLDKTSPETPYDAIVPFAADGGPGIMYQGSSLFSFTALKKAEDDRLVDQLRILNYLAAPFGSEENFFLTYGTEGEHHTRGGDGSVSLTDDGTAQISPSAVSYLSAPPQVLFSAVPLEDRLTRDHTWQGATESMLLKSEVAGLYSPTSSKASSAEGDVLTAATEYVLGRAALDPVHGAVESWKSGFGDTIRGEYTEQLG</sequence>
<dbReference type="InterPro" id="IPR006059">
    <property type="entry name" value="SBP"/>
</dbReference>